<proteinExistence type="predicted"/>
<organism evidence="2 3">
    <name type="scientific">Listeria rustica</name>
    <dbReference type="NCBI Taxonomy" id="2713503"/>
    <lineage>
        <taxon>Bacteria</taxon>
        <taxon>Bacillati</taxon>
        <taxon>Bacillota</taxon>
        <taxon>Bacilli</taxon>
        <taxon>Bacillales</taxon>
        <taxon>Listeriaceae</taxon>
        <taxon>Listeria</taxon>
    </lineage>
</organism>
<evidence type="ECO:0000313" key="2">
    <source>
        <dbReference type="EMBL" id="MBA3925583.1"/>
    </source>
</evidence>
<name>A0A7W1T500_9LIST</name>
<dbReference type="AlphaFoldDB" id="A0A7W1T500"/>
<keyword evidence="1" id="KW-0472">Membrane</keyword>
<keyword evidence="3" id="KW-1185">Reference proteome</keyword>
<accession>A0A7W1T500</accession>
<keyword evidence="1" id="KW-1133">Transmembrane helix</keyword>
<protein>
    <submittedName>
        <fullName evidence="2">Uncharacterized protein</fullName>
    </submittedName>
</protein>
<gene>
    <name evidence="2" type="ORF">HPK16_04430</name>
</gene>
<comment type="caution">
    <text evidence="2">The sequence shown here is derived from an EMBL/GenBank/DDBJ whole genome shotgun (WGS) entry which is preliminary data.</text>
</comment>
<evidence type="ECO:0000313" key="3">
    <source>
        <dbReference type="Proteomes" id="UP000548787"/>
    </source>
</evidence>
<reference evidence="2 3" key="1">
    <citation type="submission" date="2020-08" db="EMBL/GenBank/DDBJ databases">
        <title>Listeria ohnekaius sp. nov. and Listeria portnoyii sp. nov. isolated from non-agricultural and natural environments.</title>
        <authorList>
            <person name="Weller D."/>
            <person name="Belias A.M."/>
            <person name="Liao J."/>
            <person name="Guo S."/>
            <person name="Orsi R.H."/>
            <person name="Wiedmann M."/>
        </authorList>
    </citation>
    <scope>NUCLEOTIDE SEQUENCE [LARGE SCALE GENOMIC DNA]</scope>
    <source>
        <strain evidence="2 3">FSL W9-0585</strain>
    </source>
</reference>
<sequence length="267" mass="30332">MSENGKWGKIHNCAKSGWKKICEEFKKGMVRLIAWSIPVAIAILAWGFIEDRFINPDFELMGVEIEHIEQTTTDELNARPGTSAKSDFEETIYAYKPILDISLIATGDIQDIYLAYGYDDASVVDEGTIYRLQGVTQKEGFKERTTCRTVLNYNTSTNTGYKDVYLIIKDSKTASKNVYLINIRTDELEYALKLEPREKKSNGTVVLEQTINAKTNKGSLKFDFITEQGIMTLTHNEKGNEGTDINYISVNREKLLRNMSKLRSLPL</sequence>
<evidence type="ECO:0000256" key="1">
    <source>
        <dbReference type="SAM" id="Phobius"/>
    </source>
</evidence>
<keyword evidence="1" id="KW-0812">Transmembrane</keyword>
<feature type="transmembrane region" description="Helical" evidence="1">
    <location>
        <begin position="29"/>
        <end position="49"/>
    </location>
</feature>
<dbReference type="EMBL" id="JABJVM010000003">
    <property type="protein sequence ID" value="MBA3925583.1"/>
    <property type="molecule type" value="Genomic_DNA"/>
</dbReference>
<dbReference type="Proteomes" id="UP000548787">
    <property type="component" value="Unassembled WGS sequence"/>
</dbReference>
<dbReference type="RefSeq" id="WP_181675804.1">
    <property type="nucleotide sequence ID" value="NZ_JABJVM010000003.1"/>
</dbReference>